<evidence type="ECO:0000313" key="3">
    <source>
        <dbReference type="Proteomes" id="UP001168877"/>
    </source>
</evidence>
<keyword evidence="3" id="KW-1185">Reference proteome</keyword>
<protein>
    <submittedName>
        <fullName evidence="2">Uncharacterized protein</fullName>
    </submittedName>
</protein>
<reference evidence="2" key="2">
    <citation type="submission" date="2023-06" db="EMBL/GenBank/DDBJ databases">
        <authorList>
            <person name="Swenson N.G."/>
            <person name="Wegrzyn J.L."/>
            <person name="Mcevoy S.L."/>
        </authorList>
    </citation>
    <scope>NUCLEOTIDE SEQUENCE</scope>
    <source>
        <strain evidence="2">NS2018</strain>
        <tissue evidence="2">Leaf</tissue>
    </source>
</reference>
<evidence type="ECO:0000313" key="2">
    <source>
        <dbReference type="EMBL" id="KAK0593050.1"/>
    </source>
</evidence>
<comment type="caution">
    <text evidence="2">The sequence shown here is derived from an EMBL/GenBank/DDBJ whole genome shotgun (WGS) entry which is preliminary data.</text>
</comment>
<sequence length="156" mass="17125">MSRSQVSGKKKGLGIEIVVDLRRQDRGVAVQAAGLEEKTEDEQSELEIGDHSQSNGNSGCTARIGKVDSSPKIRKKHRCKGKFPSNTHPMKTRRKVIWHLEEEISKVIEKGVARGLEKKARLRGLKEGNQSRGGVSEVGQRDRCGIGGEVAKVLET</sequence>
<feature type="compositionally biased region" description="Polar residues" evidence="1">
    <location>
        <begin position="51"/>
        <end position="60"/>
    </location>
</feature>
<gene>
    <name evidence="2" type="ORF">LWI29_029879</name>
</gene>
<reference evidence="2" key="1">
    <citation type="journal article" date="2022" name="Plant J.">
        <title>Strategies of tolerance reflected in two North American maple genomes.</title>
        <authorList>
            <person name="McEvoy S.L."/>
            <person name="Sezen U.U."/>
            <person name="Trouern-Trend A."/>
            <person name="McMahon S.M."/>
            <person name="Schaberg P.G."/>
            <person name="Yang J."/>
            <person name="Wegrzyn J.L."/>
            <person name="Swenson N.G."/>
        </authorList>
    </citation>
    <scope>NUCLEOTIDE SEQUENCE</scope>
    <source>
        <strain evidence="2">NS2018</strain>
    </source>
</reference>
<feature type="compositionally biased region" description="Acidic residues" evidence="1">
    <location>
        <begin position="38"/>
        <end position="47"/>
    </location>
</feature>
<organism evidence="2 3">
    <name type="scientific">Acer saccharum</name>
    <name type="common">Sugar maple</name>
    <dbReference type="NCBI Taxonomy" id="4024"/>
    <lineage>
        <taxon>Eukaryota</taxon>
        <taxon>Viridiplantae</taxon>
        <taxon>Streptophyta</taxon>
        <taxon>Embryophyta</taxon>
        <taxon>Tracheophyta</taxon>
        <taxon>Spermatophyta</taxon>
        <taxon>Magnoliopsida</taxon>
        <taxon>eudicotyledons</taxon>
        <taxon>Gunneridae</taxon>
        <taxon>Pentapetalae</taxon>
        <taxon>rosids</taxon>
        <taxon>malvids</taxon>
        <taxon>Sapindales</taxon>
        <taxon>Sapindaceae</taxon>
        <taxon>Hippocastanoideae</taxon>
        <taxon>Acereae</taxon>
        <taxon>Acer</taxon>
    </lineage>
</organism>
<feature type="region of interest" description="Disordered" evidence="1">
    <location>
        <begin position="32"/>
        <end position="90"/>
    </location>
</feature>
<feature type="compositionally biased region" description="Basic residues" evidence="1">
    <location>
        <begin position="72"/>
        <end position="81"/>
    </location>
</feature>
<proteinExistence type="predicted"/>
<dbReference type="EMBL" id="JAUESC010000380">
    <property type="protein sequence ID" value="KAK0593050.1"/>
    <property type="molecule type" value="Genomic_DNA"/>
</dbReference>
<dbReference type="Proteomes" id="UP001168877">
    <property type="component" value="Unassembled WGS sequence"/>
</dbReference>
<name>A0AA39VUM6_ACESA</name>
<dbReference type="AlphaFoldDB" id="A0AA39VUM6"/>
<evidence type="ECO:0000256" key="1">
    <source>
        <dbReference type="SAM" id="MobiDB-lite"/>
    </source>
</evidence>
<accession>A0AA39VUM6</accession>